<dbReference type="FunCoup" id="Q6CTC5">
    <property type="interactions" value="450"/>
</dbReference>
<evidence type="ECO:0000256" key="4">
    <source>
        <dbReference type="ARBA" id="ARBA00022679"/>
    </source>
</evidence>
<dbReference type="InterPro" id="IPR012901">
    <property type="entry name" value="CARME"/>
</dbReference>
<proteinExistence type="inferred from homology"/>
<dbReference type="SMART" id="SM01296">
    <property type="entry name" value="N2227"/>
    <property type="match status" value="1"/>
</dbReference>
<keyword evidence="7" id="KW-1185">Reference proteome</keyword>
<dbReference type="PANTHER" id="PTHR12303:SF6">
    <property type="entry name" value="CARNOSINE N-METHYLTRANSFERASE"/>
    <property type="match status" value="1"/>
</dbReference>
<dbReference type="Proteomes" id="UP000000598">
    <property type="component" value="Chromosome C"/>
</dbReference>
<dbReference type="Pfam" id="PF07942">
    <property type="entry name" value="CARME"/>
    <property type="match status" value="1"/>
</dbReference>
<evidence type="ECO:0000256" key="5">
    <source>
        <dbReference type="ARBA" id="ARBA00022691"/>
    </source>
</evidence>
<keyword evidence="4" id="KW-0808">Transferase</keyword>
<dbReference type="PaxDb" id="284590-Q6CTC5"/>
<dbReference type="GeneID" id="2892315"/>
<dbReference type="PANTHER" id="PTHR12303">
    <property type="entry name" value="CARNOSINE N-METHYLTRANSFERASE"/>
    <property type="match status" value="1"/>
</dbReference>
<evidence type="ECO:0000256" key="2">
    <source>
        <dbReference type="ARBA" id="ARBA00012003"/>
    </source>
</evidence>
<dbReference type="SUPFAM" id="SSF53335">
    <property type="entry name" value="S-adenosyl-L-methionine-dependent methyltransferases"/>
    <property type="match status" value="1"/>
</dbReference>
<dbReference type="GO" id="GO:0032259">
    <property type="term" value="P:methylation"/>
    <property type="evidence" value="ECO:0007669"/>
    <property type="project" value="UniProtKB-KW"/>
</dbReference>
<reference evidence="6 7" key="1">
    <citation type="journal article" date="2004" name="Nature">
        <title>Genome evolution in yeasts.</title>
        <authorList>
            <consortium name="Genolevures"/>
            <person name="Dujon B."/>
            <person name="Sherman D."/>
            <person name="Fischer G."/>
            <person name="Durrens P."/>
            <person name="Casaregola S."/>
            <person name="Lafontaine I."/>
            <person name="de Montigny J."/>
            <person name="Marck C."/>
            <person name="Neuveglise C."/>
            <person name="Talla E."/>
            <person name="Goffard N."/>
            <person name="Frangeul L."/>
            <person name="Aigle M."/>
            <person name="Anthouard V."/>
            <person name="Babour A."/>
            <person name="Barbe V."/>
            <person name="Barnay S."/>
            <person name="Blanchin S."/>
            <person name="Beckerich J.M."/>
            <person name="Beyne E."/>
            <person name="Bleykasten C."/>
            <person name="Boisrame A."/>
            <person name="Boyer J."/>
            <person name="Cattolico L."/>
            <person name="Confanioleri F."/>
            <person name="de Daruvar A."/>
            <person name="Despons L."/>
            <person name="Fabre E."/>
            <person name="Fairhead C."/>
            <person name="Ferry-Dumazet H."/>
            <person name="Groppi A."/>
            <person name="Hantraye F."/>
            <person name="Hennequin C."/>
            <person name="Jauniaux N."/>
            <person name="Joyet P."/>
            <person name="Kachouri R."/>
            <person name="Kerrest A."/>
            <person name="Koszul R."/>
            <person name="Lemaire M."/>
            <person name="Lesur I."/>
            <person name="Ma L."/>
            <person name="Muller H."/>
            <person name="Nicaud J.M."/>
            <person name="Nikolski M."/>
            <person name="Oztas S."/>
            <person name="Ozier-Kalogeropoulos O."/>
            <person name="Pellenz S."/>
            <person name="Potier S."/>
            <person name="Richard G.F."/>
            <person name="Straub M.L."/>
            <person name="Suleau A."/>
            <person name="Swennene D."/>
            <person name="Tekaia F."/>
            <person name="Wesolowski-Louvel M."/>
            <person name="Westhof E."/>
            <person name="Wirth B."/>
            <person name="Zeniou-Meyer M."/>
            <person name="Zivanovic I."/>
            <person name="Bolotin-Fukuhara M."/>
            <person name="Thierry A."/>
            <person name="Bouchier C."/>
            <person name="Caudron B."/>
            <person name="Scarpelli C."/>
            <person name="Gaillardin C."/>
            <person name="Weissenbach J."/>
            <person name="Wincker P."/>
            <person name="Souciet J.L."/>
        </authorList>
    </citation>
    <scope>NUCLEOTIDE SEQUENCE [LARGE SCALE GENOMIC DNA]</scope>
    <source>
        <strain evidence="7">ATCC 8585 / CBS 2359 / DSM 70799 / NBRC 1267 / NRRL Y-1140 / WM37</strain>
    </source>
</reference>
<protein>
    <recommendedName>
        <fullName evidence="2">carnosine N-methyltransferase</fullName>
        <ecNumber evidence="2">2.1.1.22</ecNumber>
    </recommendedName>
</protein>
<dbReference type="OMA" id="EFWVAKK"/>
<gene>
    <name evidence="6" type="ORF">KLLA0_C13750g</name>
</gene>
<dbReference type="eggNOG" id="KOG2798">
    <property type="taxonomic scope" value="Eukaryota"/>
</dbReference>
<evidence type="ECO:0000313" key="6">
    <source>
        <dbReference type="EMBL" id="CAH01665.1"/>
    </source>
</evidence>
<dbReference type="GO" id="GO:0030735">
    <property type="term" value="F:carnosine N-methyltransferase activity"/>
    <property type="evidence" value="ECO:0007669"/>
    <property type="project" value="UniProtKB-EC"/>
</dbReference>
<dbReference type="AlphaFoldDB" id="Q6CTC5"/>
<dbReference type="HOGENOM" id="CLU_030612_1_2_1"/>
<sequence length="395" mass="45748">MDGQDEENDVLLLERTASSFFRYKEFALEEFWRPRILRWESLSEHQKQMIPWYNSYLEDVHDAIETNSIFYMNLLERSVKLWGLNSDPNLWAQPSGTDMRKTISMLNQIAREWSTHCEEERDQFLLLLTEFLEEKFPSDRNTIKILIPGAGLGRLAVEMVRLGFNTEANEVSYHMLMNSQFIMDGGLQKEQIALFPFVHSFSHHINRAEQLRQVNIPDMNIVEEVGGNGLLSMVAGSFPDLYGPNVNIKQSESYSNSAYIREVRAANRGSKHVVITNFFIDTCSNILDYLETITHVLKVDGYWINFGPFMYHFEQDHQTEMTADFDAYTGELSNILDTPLRGIELSHEDILEVATTHFPFKLLKQQTNISSSYGTNKLDISMLGYQCSFWVLQKT</sequence>
<name>Q6CTC5_KLULA</name>
<dbReference type="EMBL" id="CR382123">
    <property type="protein sequence ID" value="CAH01665.1"/>
    <property type="molecule type" value="Genomic_DNA"/>
</dbReference>
<organism evidence="6 7">
    <name type="scientific">Kluyveromyces lactis (strain ATCC 8585 / CBS 2359 / DSM 70799 / NBRC 1267 / NRRL Y-1140 / WM37)</name>
    <name type="common">Yeast</name>
    <name type="synonym">Candida sphaerica</name>
    <dbReference type="NCBI Taxonomy" id="284590"/>
    <lineage>
        <taxon>Eukaryota</taxon>
        <taxon>Fungi</taxon>
        <taxon>Dikarya</taxon>
        <taxon>Ascomycota</taxon>
        <taxon>Saccharomycotina</taxon>
        <taxon>Saccharomycetes</taxon>
        <taxon>Saccharomycetales</taxon>
        <taxon>Saccharomycetaceae</taxon>
        <taxon>Kluyveromyces</taxon>
    </lineage>
</organism>
<dbReference type="KEGG" id="kla:KLLA0_C13750g"/>
<keyword evidence="5" id="KW-0949">S-adenosyl-L-methionine</keyword>
<comment type="similarity">
    <text evidence="1">Belongs to the carnosine N-methyltransferase family.</text>
</comment>
<evidence type="ECO:0000256" key="3">
    <source>
        <dbReference type="ARBA" id="ARBA00022603"/>
    </source>
</evidence>
<evidence type="ECO:0000256" key="1">
    <source>
        <dbReference type="ARBA" id="ARBA00010086"/>
    </source>
</evidence>
<dbReference type="InterPro" id="IPR029063">
    <property type="entry name" value="SAM-dependent_MTases_sf"/>
</dbReference>
<keyword evidence="3" id="KW-0489">Methyltransferase</keyword>
<evidence type="ECO:0000313" key="7">
    <source>
        <dbReference type="Proteomes" id="UP000000598"/>
    </source>
</evidence>
<accession>Q6CTC5</accession>
<dbReference type="InParanoid" id="Q6CTC5"/>
<dbReference type="RefSeq" id="XP_452814.1">
    <property type="nucleotide sequence ID" value="XM_452814.1"/>
</dbReference>
<dbReference type="EC" id="2.1.1.22" evidence="2"/>